<evidence type="ECO:0000313" key="1">
    <source>
        <dbReference type="EMBL" id="XBJ29767.1"/>
    </source>
</evidence>
<dbReference type="AlphaFoldDB" id="A0AAU7E976"/>
<evidence type="ECO:0008006" key="2">
    <source>
        <dbReference type="Google" id="ProtNLM"/>
    </source>
</evidence>
<proteinExistence type="predicted"/>
<protein>
    <recommendedName>
        <fullName evidence="2">Invasion antigen C</fullName>
    </recommendedName>
</protein>
<sequence length="96" mass="11148">MLEIKKLDSNSVFSNTKIKEKNISKDEFQASLNEIKKEQEKDNKSFLTNEDLDLSKIKSDFSAYAFQKLQADQQKENEKTIIDKLFSIIDKNNGIK</sequence>
<name>A0AAU7E976_9BACT</name>
<dbReference type="EMBL" id="CP155620">
    <property type="protein sequence ID" value="XBJ29767.1"/>
    <property type="molecule type" value="Genomic_DNA"/>
</dbReference>
<dbReference type="RefSeq" id="WP_348518913.1">
    <property type="nucleotide sequence ID" value="NZ_CP155620.1"/>
</dbReference>
<reference evidence="1" key="1">
    <citation type="submission" date="2024-05" db="EMBL/GenBank/DDBJ databases">
        <title>Campylobacter coli isolated from environmental waters in Slovenia.</title>
        <authorList>
            <person name="Zautner A.E."/>
            <person name="Bunk B."/>
            <person name="Riedel T."/>
            <person name="Sproeer C."/>
        </authorList>
    </citation>
    <scope>NUCLEOTIDE SEQUENCE</scope>
    <source>
        <strain evidence="1">CCS1377</strain>
    </source>
</reference>
<organism evidence="1">
    <name type="scientific">Campylobacter sp. CCS1377</name>
    <dbReference type="NCBI Taxonomy" id="3158229"/>
    <lineage>
        <taxon>Bacteria</taxon>
        <taxon>Pseudomonadati</taxon>
        <taxon>Campylobacterota</taxon>
        <taxon>Epsilonproteobacteria</taxon>
        <taxon>Campylobacterales</taxon>
        <taxon>Campylobacteraceae</taxon>
        <taxon>Campylobacter</taxon>
    </lineage>
</organism>
<gene>
    <name evidence="1" type="ORF">AAH949_02720</name>
</gene>
<accession>A0AAU7E976</accession>